<sequence length="638" mass="68897">MSTTTPGTAGPRPRVTVVVPLYNPGEYLDPCLESLAAQTMAPEDLEILLVDDGSTDDTLERARAFEAAHANVRVIPIPNSGWPGKPRNIGTDEARGEYVMYVDQDDRVEPDALERMTSVGAAHGSDVVIGKVISDFRGVNHEVYREDRPSCTVHDAPLMESLTPHKAFRRDFLREHGIRYPEGPRRLEDQLFMAQAYFAAGAATIVSDRVCYRYLRRPDGGNAGSKRFDPAVYYANLAEVLDVVDAHVPPGRERDDFYRRFLRVELLGRLGGKKALRHDDEYLDALLREVRGLLDGRFADSVAAGMGAAMRSRTGVVRRGTRDDVRDLARRYNAVKAVAMLVDQRVEGSAQRIDVEVRWTFRGDPLVLDRVGDRLALPRSVVGSLPTDDERRVDDQLDTIAGDVVVKHRSSLDEWFVGPRLTGGIEDGPSGPEVVLRGSVLLDAATAALGHPLRDGVQDLYVRVGAFAWARSQRLGADRAGGLVAAGPSTDSSGRVVLAYDTDPHGNLSLDVAPGEGGLRERVRLLRVASATPTEVVLAAASGPGPTLRPRGSAGEGWTSAAGADGRLRATGPALPTGTHRLVVGFGGAEVVLETTLAVDGRGRVTVQAPAAATPAARPTGRPAWRRALSRLKRALGR</sequence>
<dbReference type="SUPFAM" id="SSF53448">
    <property type="entry name" value="Nucleotide-diphospho-sugar transferases"/>
    <property type="match status" value="1"/>
</dbReference>
<dbReference type="Gene3D" id="3.90.550.10">
    <property type="entry name" value="Spore Coat Polysaccharide Biosynthesis Protein SpsA, Chain A"/>
    <property type="match status" value="1"/>
</dbReference>
<gene>
    <name evidence="4" type="ORF">JQN70_11360</name>
</gene>
<feature type="domain" description="Glycosyltransferase 2-like" evidence="2">
    <location>
        <begin position="16"/>
        <end position="157"/>
    </location>
</feature>
<comment type="caution">
    <text evidence="4">The sequence shown here is derived from an EMBL/GenBank/DDBJ whole genome shotgun (WGS) entry which is preliminary data.</text>
</comment>
<protein>
    <submittedName>
        <fullName evidence="4">Glycosyltransferase family 2 protein</fullName>
    </submittedName>
</protein>
<evidence type="ECO:0000259" key="3">
    <source>
        <dbReference type="Pfam" id="PF22181"/>
    </source>
</evidence>
<dbReference type="Pfam" id="PF00535">
    <property type="entry name" value="Glycos_transf_2"/>
    <property type="match status" value="1"/>
</dbReference>
<feature type="region of interest" description="Disordered" evidence="1">
    <location>
        <begin position="540"/>
        <end position="561"/>
    </location>
</feature>
<dbReference type="InterPro" id="IPR054028">
    <property type="entry name" value="TarS/TarP_linker"/>
</dbReference>
<dbReference type="CDD" id="cd00761">
    <property type="entry name" value="Glyco_tranf_GTA_type"/>
    <property type="match status" value="1"/>
</dbReference>
<dbReference type="EMBL" id="JAFDVD010000012">
    <property type="protein sequence ID" value="MBM6400987.1"/>
    <property type="molecule type" value="Genomic_DNA"/>
</dbReference>
<evidence type="ECO:0000313" key="4">
    <source>
        <dbReference type="EMBL" id="MBM6400987.1"/>
    </source>
</evidence>
<organism evidence="4 5">
    <name type="scientific">Phycicoccus sonneratiae</name>
    <dbReference type="NCBI Taxonomy" id="2807628"/>
    <lineage>
        <taxon>Bacteria</taxon>
        <taxon>Bacillati</taxon>
        <taxon>Actinomycetota</taxon>
        <taxon>Actinomycetes</taxon>
        <taxon>Micrococcales</taxon>
        <taxon>Intrasporangiaceae</taxon>
        <taxon>Phycicoccus</taxon>
    </lineage>
</organism>
<dbReference type="Proteomes" id="UP001430172">
    <property type="component" value="Unassembled WGS sequence"/>
</dbReference>
<dbReference type="RefSeq" id="WP_204131451.1">
    <property type="nucleotide sequence ID" value="NZ_JAFDVD010000012.1"/>
</dbReference>
<proteinExistence type="predicted"/>
<keyword evidence="5" id="KW-1185">Reference proteome</keyword>
<reference evidence="4" key="1">
    <citation type="submission" date="2021-02" db="EMBL/GenBank/DDBJ databases">
        <title>Phycicoccus sp. MQZ13P-5T, whole genome shotgun sequence.</title>
        <authorList>
            <person name="Tuo L."/>
        </authorList>
    </citation>
    <scope>NUCLEOTIDE SEQUENCE</scope>
    <source>
        <strain evidence="4">MQZ13P-5</strain>
    </source>
</reference>
<dbReference type="Pfam" id="PF22181">
    <property type="entry name" value="TarS_linker"/>
    <property type="match status" value="1"/>
</dbReference>
<dbReference type="PANTHER" id="PTHR22916">
    <property type="entry name" value="GLYCOSYLTRANSFERASE"/>
    <property type="match status" value="1"/>
</dbReference>
<evidence type="ECO:0000313" key="5">
    <source>
        <dbReference type="Proteomes" id="UP001430172"/>
    </source>
</evidence>
<feature type="domain" description="TarS/TarP linker" evidence="3">
    <location>
        <begin position="230"/>
        <end position="329"/>
    </location>
</feature>
<evidence type="ECO:0000256" key="1">
    <source>
        <dbReference type="SAM" id="MobiDB-lite"/>
    </source>
</evidence>
<accession>A0ABS2CM76</accession>
<dbReference type="PANTHER" id="PTHR22916:SF3">
    <property type="entry name" value="UDP-GLCNAC:BETAGAL BETA-1,3-N-ACETYLGLUCOSAMINYLTRANSFERASE-LIKE PROTEIN 1"/>
    <property type="match status" value="1"/>
</dbReference>
<dbReference type="InterPro" id="IPR029044">
    <property type="entry name" value="Nucleotide-diphossugar_trans"/>
</dbReference>
<name>A0ABS2CM76_9MICO</name>
<dbReference type="InterPro" id="IPR001173">
    <property type="entry name" value="Glyco_trans_2-like"/>
</dbReference>
<evidence type="ECO:0000259" key="2">
    <source>
        <dbReference type="Pfam" id="PF00535"/>
    </source>
</evidence>